<feature type="compositionally biased region" description="Acidic residues" evidence="2">
    <location>
        <begin position="764"/>
        <end position="777"/>
    </location>
</feature>
<dbReference type="PROSITE" id="PS50088">
    <property type="entry name" value="ANK_REPEAT"/>
    <property type="match status" value="2"/>
</dbReference>
<dbReference type="SMART" id="SM00248">
    <property type="entry name" value="ANK"/>
    <property type="match status" value="2"/>
</dbReference>
<organism evidence="4 5">
    <name type="scientific">Lichtheimia ornata</name>
    <dbReference type="NCBI Taxonomy" id="688661"/>
    <lineage>
        <taxon>Eukaryota</taxon>
        <taxon>Fungi</taxon>
        <taxon>Fungi incertae sedis</taxon>
        <taxon>Mucoromycota</taxon>
        <taxon>Mucoromycotina</taxon>
        <taxon>Mucoromycetes</taxon>
        <taxon>Mucorales</taxon>
        <taxon>Lichtheimiaceae</taxon>
        <taxon>Lichtheimia</taxon>
    </lineage>
</organism>
<feature type="compositionally biased region" description="Low complexity" evidence="2">
    <location>
        <begin position="62"/>
        <end position="81"/>
    </location>
</feature>
<feature type="domain" description="Dilute" evidence="3">
    <location>
        <begin position="406"/>
        <end position="690"/>
    </location>
</feature>
<dbReference type="PANTHER" id="PTHR16027">
    <property type="entry name" value="DILUTE DOMAIN-CONTAINING PROTEIN YPR089W"/>
    <property type="match status" value="1"/>
</dbReference>
<dbReference type="PROSITE" id="PS51126">
    <property type="entry name" value="DILUTE"/>
    <property type="match status" value="1"/>
</dbReference>
<comment type="caution">
    <text evidence="4">The sequence shown here is derived from an EMBL/GenBank/DDBJ whole genome shotgun (WGS) entry which is preliminary data.</text>
</comment>
<feature type="compositionally biased region" description="Acidic residues" evidence="2">
    <location>
        <begin position="316"/>
        <end position="326"/>
    </location>
</feature>
<dbReference type="GeneID" id="83219884"/>
<sequence length="835" mass="94404">MTSVISDNDAQQHLSSTTDNNHNNDSVRKRYESMSFDEMTQHMAESYRQLSEVLGNRISLPSAASSEGGADSSYSPTYDVPSDNDDDADDLMDRNDWDDDKKRSKMNKMFSRAVSSGDVDRVTQLLSNDKTKEYIDVNAKDEDGATPLIYAACFGKVEIAQALLEAGAKTDIQDSSGWSALMWATTNKHESLVKVLMDHGASAQTRSAKGRTVFDFVQSSNSNEKIAEILATNPRDSLSSSMSCTSSSAGDCDFYYQSTVEGYDSFMAEEAERRQKLLETAMALVGGDSTLIDNTHDDDDENDDYDNAAFNHAANDDDQDDDEQDDDLTTEFYWDKCMPDQMFVFGGDDLTHILDTMITNIRLPMETQQEICVPANVVFLSARFAHYFSSSELLDEVLEGALSRMSKIAKENARNTDALAFWMSNQVQLLYYLKKDTGLVVATAEYQLRLSEMISETYTMLIINTERSLLKMLIPAMLHYEQISGMEHVDFSDDWQRFFRRNNNNNNNNSNMPMRRSASSPGANIPNQPLLCSDEDSAISPECVTDLLESIFTALQTYEVHPTIMIQVLAQLVHFMSCELFNRILINKKMLSRSKALQVRMNLSYVEDWIRHNHLPASLLSYLNPTTQLLQLLQCLSHLSDFESFVQTVQKFDALNALQVKRCIVNYRYEVNEPRVPDAIKDYVLQIADDAVKYKQQRRNTMLRRSKTSMSRVGSFASSMQRSRSRPESVSSFVGSIIGRVSLPPTPTTEEPPTTTKEPSTDEPHEDDQEAEEDDQDMHEMRDTKFMLPFSVPTTAHMVSIKGWVPDGTAQQRRCVTPVIPDNWMEKLDKANYAQ</sequence>
<dbReference type="SMART" id="SM01132">
    <property type="entry name" value="DIL"/>
    <property type="match status" value="1"/>
</dbReference>
<feature type="compositionally biased region" description="Low complexity" evidence="2">
    <location>
        <begin position="15"/>
        <end position="24"/>
    </location>
</feature>
<feature type="compositionally biased region" description="Low complexity" evidence="2">
    <location>
        <begin position="748"/>
        <end position="758"/>
    </location>
</feature>
<dbReference type="PROSITE" id="PS50297">
    <property type="entry name" value="ANK_REP_REGION"/>
    <property type="match status" value="2"/>
</dbReference>
<feature type="repeat" description="ANK" evidence="1">
    <location>
        <begin position="176"/>
        <end position="208"/>
    </location>
</feature>
<dbReference type="CDD" id="cd15473">
    <property type="entry name" value="Myo5p-like_CBD_DIL_ANK"/>
    <property type="match status" value="1"/>
</dbReference>
<feature type="compositionally biased region" description="Polar residues" evidence="2">
    <location>
        <begin position="1"/>
        <end position="14"/>
    </location>
</feature>
<feature type="region of interest" description="Disordered" evidence="2">
    <location>
        <begin position="502"/>
        <end position="526"/>
    </location>
</feature>
<feature type="compositionally biased region" description="Low complexity" evidence="2">
    <location>
        <begin position="502"/>
        <end position="521"/>
    </location>
</feature>
<dbReference type="InterPro" id="IPR052072">
    <property type="entry name" value="Vascular_dev_regulator"/>
</dbReference>
<feature type="repeat" description="ANK" evidence="1">
    <location>
        <begin position="143"/>
        <end position="175"/>
    </location>
</feature>
<dbReference type="AlphaFoldDB" id="A0AAD7XVP5"/>
<feature type="region of interest" description="Disordered" evidence="2">
    <location>
        <begin position="697"/>
        <end position="777"/>
    </location>
</feature>
<dbReference type="InterPro" id="IPR036770">
    <property type="entry name" value="Ankyrin_rpt-contain_sf"/>
</dbReference>
<dbReference type="RefSeq" id="XP_058336791.1">
    <property type="nucleotide sequence ID" value="XM_058492440.1"/>
</dbReference>
<feature type="compositionally biased region" description="Basic and acidic residues" evidence="2">
    <location>
        <begin position="91"/>
        <end position="102"/>
    </location>
</feature>
<keyword evidence="5" id="KW-1185">Reference proteome</keyword>
<dbReference type="InterPro" id="IPR037986">
    <property type="entry name" value="Myo5p-like_CBD_DIL"/>
</dbReference>
<dbReference type="Pfam" id="PF01843">
    <property type="entry name" value="DIL"/>
    <property type="match status" value="1"/>
</dbReference>
<dbReference type="GO" id="GO:0051020">
    <property type="term" value="F:GTPase binding"/>
    <property type="evidence" value="ECO:0007669"/>
    <property type="project" value="TreeGrafter"/>
</dbReference>
<keyword evidence="1" id="KW-0040">ANK repeat</keyword>
<evidence type="ECO:0000313" key="4">
    <source>
        <dbReference type="EMBL" id="KAJ8651877.1"/>
    </source>
</evidence>
<dbReference type="InterPro" id="IPR002710">
    <property type="entry name" value="Dilute_dom"/>
</dbReference>
<reference evidence="4 5" key="1">
    <citation type="submission" date="2023-03" db="EMBL/GenBank/DDBJ databases">
        <title>Genome sequence of Lichtheimia ornata CBS 291.66.</title>
        <authorList>
            <person name="Mohabir J.T."/>
            <person name="Shea T.P."/>
            <person name="Kurbessoian T."/>
            <person name="Berby B."/>
            <person name="Fontaine J."/>
            <person name="Livny J."/>
            <person name="Gnirke A."/>
            <person name="Stajich J.E."/>
            <person name="Cuomo C.A."/>
        </authorList>
    </citation>
    <scope>NUCLEOTIDE SEQUENCE [LARGE SCALE GENOMIC DNA]</scope>
    <source>
        <strain evidence="4">CBS 291.66</strain>
    </source>
</reference>
<accession>A0AAD7XVP5</accession>
<evidence type="ECO:0000256" key="1">
    <source>
        <dbReference type="PROSITE-ProRule" id="PRU00023"/>
    </source>
</evidence>
<feature type="compositionally biased region" description="Polar residues" evidence="2">
    <location>
        <begin position="708"/>
        <end position="734"/>
    </location>
</feature>
<protein>
    <recommendedName>
        <fullName evidence="3">Dilute domain-containing protein</fullName>
    </recommendedName>
</protein>
<feature type="region of interest" description="Disordered" evidence="2">
    <location>
        <begin position="61"/>
        <end position="102"/>
    </location>
</feature>
<feature type="region of interest" description="Disordered" evidence="2">
    <location>
        <begin position="1"/>
        <end position="26"/>
    </location>
</feature>
<feature type="compositionally biased region" description="Acidic residues" evidence="2">
    <location>
        <begin position="296"/>
        <end position="306"/>
    </location>
</feature>
<name>A0AAD7XVP5_9FUNG</name>
<dbReference type="Pfam" id="PF12796">
    <property type="entry name" value="Ank_2"/>
    <property type="match status" value="1"/>
</dbReference>
<dbReference type="SUPFAM" id="SSF48403">
    <property type="entry name" value="Ankyrin repeat"/>
    <property type="match status" value="1"/>
</dbReference>
<evidence type="ECO:0000313" key="5">
    <source>
        <dbReference type="Proteomes" id="UP001234581"/>
    </source>
</evidence>
<dbReference type="Gene3D" id="1.25.40.20">
    <property type="entry name" value="Ankyrin repeat-containing domain"/>
    <property type="match status" value="1"/>
</dbReference>
<proteinExistence type="predicted"/>
<dbReference type="InterPro" id="IPR002110">
    <property type="entry name" value="Ankyrin_rpt"/>
</dbReference>
<evidence type="ECO:0000259" key="3">
    <source>
        <dbReference type="PROSITE" id="PS51126"/>
    </source>
</evidence>
<dbReference type="Proteomes" id="UP001234581">
    <property type="component" value="Unassembled WGS sequence"/>
</dbReference>
<evidence type="ECO:0000256" key="2">
    <source>
        <dbReference type="SAM" id="MobiDB-lite"/>
    </source>
</evidence>
<dbReference type="PANTHER" id="PTHR16027:SF6">
    <property type="entry name" value="DILUTE DOMAIN-CONTAINING PROTEIN"/>
    <property type="match status" value="1"/>
</dbReference>
<feature type="compositionally biased region" description="Basic residues" evidence="2">
    <location>
        <begin position="697"/>
        <end position="707"/>
    </location>
</feature>
<gene>
    <name evidence="4" type="ORF">O0I10_012546</name>
</gene>
<dbReference type="EMBL" id="JARTCD010000133">
    <property type="protein sequence ID" value="KAJ8651877.1"/>
    <property type="molecule type" value="Genomic_DNA"/>
</dbReference>
<feature type="region of interest" description="Disordered" evidence="2">
    <location>
        <begin position="292"/>
        <end position="326"/>
    </location>
</feature>